<evidence type="ECO:0000256" key="7">
    <source>
        <dbReference type="ARBA" id="ARBA00023136"/>
    </source>
</evidence>
<dbReference type="InterPro" id="IPR032675">
    <property type="entry name" value="LRR_dom_sf"/>
</dbReference>
<dbReference type="GO" id="GO:0005886">
    <property type="term" value="C:plasma membrane"/>
    <property type="evidence" value="ECO:0007669"/>
    <property type="project" value="UniProtKB-SubCell"/>
</dbReference>
<evidence type="ECO:0000256" key="3">
    <source>
        <dbReference type="ARBA" id="ARBA00022475"/>
    </source>
</evidence>
<comment type="caution">
    <text evidence="10">The sequence shown here is derived from an EMBL/GenBank/DDBJ whole genome shotgun (WGS) entry which is preliminary data.</text>
</comment>
<evidence type="ECO:0000256" key="1">
    <source>
        <dbReference type="ARBA" id="ARBA00004251"/>
    </source>
</evidence>
<dbReference type="PANTHER" id="PTHR48052:SF8">
    <property type="entry name" value="LRR RECEPTOR-LIKE SERINE_THREONINE-PROTEIN KINASE FLS2"/>
    <property type="match status" value="1"/>
</dbReference>
<reference evidence="10 11" key="1">
    <citation type="journal article" date="2017" name="Genome Biol.">
        <title>New reference genome sequences of hot pepper reveal the massive evolution of plant disease-resistance genes by retroduplication.</title>
        <authorList>
            <person name="Kim S."/>
            <person name="Park J."/>
            <person name="Yeom S.I."/>
            <person name="Kim Y.M."/>
            <person name="Seo E."/>
            <person name="Kim K.T."/>
            <person name="Kim M.S."/>
            <person name="Lee J.M."/>
            <person name="Cheong K."/>
            <person name="Shin H.S."/>
            <person name="Kim S.B."/>
            <person name="Han K."/>
            <person name="Lee J."/>
            <person name="Park M."/>
            <person name="Lee H.A."/>
            <person name="Lee H.Y."/>
            <person name="Lee Y."/>
            <person name="Oh S."/>
            <person name="Lee J.H."/>
            <person name="Choi E."/>
            <person name="Choi E."/>
            <person name="Lee S.E."/>
            <person name="Jeon J."/>
            <person name="Kim H."/>
            <person name="Choi G."/>
            <person name="Song H."/>
            <person name="Lee J."/>
            <person name="Lee S.C."/>
            <person name="Kwon J.K."/>
            <person name="Lee H.Y."/>
            <person name="Koo N."/>
            <person name="Hong Y."/>
            <person name="Kim R.W."/>
            <person name="Kang W.H."/>
            <person name="Huh J.H."/>
            <person name="Kang B.C."/>
            <person name="Yang T.J."/>
            <person name="Lee Y.H."/>
            <person name="Bennetzen J.L."/>
            <person name="Choi D."/>
        </authorList>
    </citation>
    <scope>NUCLEOTIDE SEQUENCE [LARGE SCALE GENOMIC DNA]</scope>
    <source>
        <strain evidence="11">cv. PBC81</strain>
    </source>
</reference>
<dbReference type="Proteomes" id="UP000224567">
    <property type="component" value="Unassembled WGS sequence"/>
</dbReference>
<keyword evidence="6" id="KW-1133">Transmembrane helix</keyword>
<accession>A0A2G2XE38</accession>
<dbReference type="InterPro" id="IPR001611">
    <property type="entry name" value="Leu-rich_rpt"/>
</dbReference>
<gene>
    <name evidence="10" type="ORF">CQW23_04249</name>
</gene>
<evidence type="ECO:0000256" key="2">
    <source>
        <dbReference type="ARBA" id="ARBA00009592"/>
    </source>
</evidence>
<dbReference type="EMBL" id="MLFT02000002">
    <property type="protein sequence ID" value="PHT55763.1"/>
    <property type="molecule type" value="Genomic_DNA"/>
</dbReference>
<dbReference type="AlphaFoldDB" id="A0A2G2XE38"/>
<name>A0A2G2XE38_CAPBA</name>
<keyword evidence="5" id="KW-0732">Signal</keyword>
<dbReference type="Gene3D" id="3.80.10.10">
    <property type="entry name" value="Ribonuclease Inhibitor"/>
    <property type="match status" value="1"/>
</dbReference>
<keyword evidence="8" id="KW-0675">Receptor</keyword>
<keyword evidence="11" id="KW-1185">Reference proteome</keyword>
<dbReference type="PANTHER" id="PTHR48052">
    <property type="entry name" value="UNNAMED PRODUCT"/>
    <property type="match status" value="1"/>
</dbReference>
<dbReference type="SUPFAM" id="SSF52058">
    <property type="entry name" value="L domain-like"/>
    <property type="match status" value="1"/>
</dbReference>
<comment type="subcellular location">
    <subcellularLocation>
        <location evidence="1">Cell membrane</location>
        <topology evidence="1">Single-pass type I membrane protein</topology>
    </subcellularLocation>
</comment>
<keyword evidence="9" id="KW-0325">Glycoprotein</keyword>
<proteinExistence type="inferred from homology"/>
<dbReference type="OrthoDB" id="1265951at2759"/>
<evidence type="ECO:0000256" key="6">
    <source>
        <dbReference type="ARBA" id="ARBA00022989"/>
    </source>
</evidence>
<keyword evidence="3" id="KW-1003">Cell membrane</keyword>
<protein>
    <submittedName>
        <fullName evidence="10">Uncharacterized protein</fullName>
    </submittedName>
</protein>
<keyword evidence="4" id="KW-0812">Transmembrane</keyword>
<dbReference type="STRING" id="33114.A0A2G2XE38"/>
<evidence type="ECO:0000256" key="4">
    <source>
        <dbReference type="ARBA" id="ARBA00022692"/>
    </source>
</evidence>
<reference evidence="11" key="2">
    <citation type="journal article" date="2017" name="J. Anim. Genet.">
        <title>Multiple reference genome sequences of hot pepper reveal the massive evolution of plant disease resistance genes by retroduplication.</title>
        <authorList>
            <person name="Kim S."/>
            <person name="Park J."/>
            <person name="Yeom S.-I."/>
            <person name="Kim Y.-M."/>
            <person name="Seo E."/>
            <person name="Kim K.-T."/>
            <person name="Kim M.-S."/>
            <person name="Lee J.M."/>
            <person name="Cheong K."/>
            <person name="Shin H.-S."/>
            <person name="Kim S.-B."/>
            <person name="Han K."/>
            <person name="Lee J."/>
            <person name="Park M."/>
            <person name="Lee H.-A."/>
            <person name="Lee H.-Y."/>
            <person name="Lee Y."/>
            <person name="Oh S."/>
            <person name="Lee J.H."/>
            <person name="Choi E."/>
            <person name="Choi E."/>
            <person name="Lee S.E."/>
            <person name="Jeon J."/>
            <person name="Kim H."/>
            <person name="Choi G."/>
            <person name="Song H."/>
            <person name="Lee J."/>
            <person name="Lee S.-C."/>
            <person name="Kwon J.-K."/>
            <person name="Lee H.-Y."/>
            <person name="Koo N."/>
            <person name="Hong Y."/>
            <person name="Kim R.W."/>
            <person name="Kang W.-H."/>
            <person name="Huh J.H."/>
            <person name="Kang B.-C."/>
            <person name="Yang T.-J."/>
            <person name="Lee Y.-H."/>
            <person name="Bennetzen J.L."/>
            <person name="Choi D."/>
        </authorList>
    </citation>
    <scope>NUCLEOTIDE SEQUENCE [LARGE SCALE GENOMIC DNA]</scope>
    <source>
        <strain evidence="11">cv. PBC81</strain>
    </source>
</reference>
<sequence length="337" mass="38187">MELLKDYDMSLQYHPGKANVVADALSRLSMSRFYHIEEGKREMVKDILRLANLGVRLLDSEDGGVIVHEIAKSSLCAEVKEKQISGYIVYARCISRKRILDEVHTLSIDLSNNDFHGELPPEFSRLPKLRVINLSYNNFIGEIPIGIATLPSLKWFVFGYNKLLNGSNVLTKFNISTLEILDFREAGLTGDSLSDLCRRLPRLQKLALGSNMLSGEIPRTITECSELQLLMLFRNNFVGAIPRQLCNLQLLQHLDLRGNKLKVFYRLFGQAYWKLKVLSDFLIVAKENMFVFTNCSVASSLVLYAYNLFEQACGQRRGSEAQSRGLATQYTFSGLQT</sequence>
<evidence type="ECO:0000313" key="10">
    <source>
        <dbReference type="EMBL" id="PHT55763.1"/>
    </source>
</evidence>
<evidence type="ECO:0000256" key="5">
    <source>
        <dbReference type="ARBA" id="ARBA00022729"/>
    </source>
</evidence>
<keyword evidence="7" id="KW-0472">Membrane</keyword>
<dbReference type="Pfam" id="PF00560">
    <property type="entry name" value="LRR_1"/>
    <property type="match status" value="2"/>
</dbReference>
<evidence type="ECO:0000256" key="9">
    <source>
        <dbReference type="ARBA" id="ARBA00023180"/>
    </source>
</evidence>
<comment type="similarity">
    <text evidence="2">Belongs to the RLP family.</text>
</comment>
<evidence type="ECO:0000313" key="11">
    <source>
        <dbReference type="Proteomes" id="UP000224567"/>
    </source>
</evidence>
<evidence type="ECO:0000256" key="8">
    <source>
        <dbReference type="ARBA" id="ARBA00023170"/>
    </source>
</evidence>
<organism evidence="10 11">
    <name type="scientific">Capsicum baccatum</name>
    <name type="common">Peruvian pepper</name>
    <dbReference type="NCBI Taxonomy" id="33114"/>
    <lineage>
        <taxon>Eukaryota</taxon>
        <taxon>Viridiplantae</taxon>
        <taxon>Streptophyta</taxon>
        <taxon>Embryophyta</taxon>
        <taxon>Tracheophyta</taxon>
        <taxon>Spermatophyta</taxon>
        <taxon>Magnoliopsida</taxon>
        <taxon>eudicotyledons</taxon>
        <taxon>Gunneridae</taxon>
        <taxon>Pentapetalae</taxon>
        <taxon>asterids</taxon>
        <taxon>lamiids</taxon>
        <taxon>Solanales</taxon>
        <taxon>Solanaceae</taxon>
        <taxon>Solanoideae</taxon>
        <taxon>Capsiceae</taxon>
        <taxon>Capsicum</taxon>
    </lineage>
</organism>